<keyword evidence="2" id="KW-1185">Reference proteome</keyword>
<sequence>MDALLKKIELKRQEMLQLALQFGFSHDKTVMCSQELDKLLNKYRAIQVKQTYAIHSDMFISKYNTQPTHAVV</sequence>
<dbReference type="SUPFAM" id="SSF140500">
    <property type="entry name" value="BAS1536-like"/>
    <property type="match status" value="1"/>
</dbReference>
<protein>
    <submittedName>
        <fullName evidence="1">Aspartyl-phosphate phosphatase Spo0E family protein</fullName>
    </submittedName>
</protein>
<reference evidence="1 2" key="1">
    <citation type="journal article" date="2018" name="J. Microbiol.">
        <title>Bacillus spongiae sp. nov., isolated from sponge of Jeju Island.</title>
        <authorList>
            <person name="Lee G.E."/>
            <person name="Im W.T."/>
            <person name="Park J.S."/>
        </authorList>
    </citation>
    <scope>NUCLEOTIDE SEQUENCE [LARGE SCALE GENOMIC DNA]</scope>
    <source>
        <strain evidence="1 2">135PIL107-10</strain>
    </source>
</reference>
<dbReference type="InterPro" id="IPR036638">
    <property type="entry name" value="HLH_DNA-bd_sf"/>
</dbReference>
<name>A0ABU8HJV8_9BACI</name>
<dbReference type="InterPro" id="IPR053028">
    <property type="entry name" value="Spo0E-like_phosphatase"/>
</dbReference>
<dbReference type="RefSeq" id="WP_336588811.1">
    <property type="nucleotide sequence ID" value="NZ_JBBAXC010000024.1"/>
</dbReference>
<comment type="caution">
    <text evidence="1">The sequence shown here is derived from an EMBL/GenBank/DDBJ whole genome shotgun (WGS) entry which is preliminary data.</text>
</comment>
<proteinExistence type="predicted"/>
<organism evidence="1 2">
    <name type="scientific">Bacillus spongiae</name>
    <dbReference type="NCBI Taxonomy" id="2683610"/>
    <lineage>
        <taxon>Bacteria</taxon>
        <taxon>Bacillati</taxon>
        <taxon>Bacillota</taxon>
        <taxon>Bacilli</taxon>
        <taxon>Bacillales</taxon>
        <taxon>Bacillaceae</taxon>
        <taxon>Bacillus</taxon>
    </lineage>
</organism>
<evidence type="ECO:0000313" key="2">
    <source>
        <dbReference type="Proteomes" id="UP001312865"/>
    </source>
</evidence>
<dbReference type="PANTHER" id="PTHR41263:SF1">
    <property type="entry name" value="ASPARTYL-PHOSPHATE PHOSPHATASE YISI"/>
    <property type="match status" value="1"/>
</dbReference>
<dbReference type="Proteomes" id="UP001312865">
    <property type="component" value="Unassembled WGS sequence"/>
</dbReference>
<accession>A0ABU8HJV8</accession>
<dbReference type="PANTHER" id="PTHR41263">
    <property type="entry name" value="ASPARTYL-PHOSPHATE PHOSPHATASE YISI"/>
    <property type="match status" value="1"/>
</dbReference>
<dbReference type="EMBL" id="JBBAXC010000024">
    <property type="protein sequence ID" value="MEI5909368.1"/>
    <property type="molecule type" value="Genomic_DNA"/>
</dbReference>
<dbReference type="Gene3D" id="4.10.280.10">
    <property type="entry name" value="Helix-loop-helix DNA-binding domain"/>
    <property type="match status" value="1"/>
</dbReference>
<dbReference type="Pfam" id="PF09388">
    <property type="entry name" value="SpoOE-like"/>
    <property type="match status" value="1"/>
</dbReference>
<dbReference type="InterPro" id="IPR018540">
    <property type="entry name" value="Spo0E-like"/>
</dbReference>
<gene>
    <name evidence="1" type="ORF">WAK64_20220</name>
</gene>
<dbReference type="InterPro" id="IPR037208">
    <property type="entry name" value="Spo0E-like_sf"/>
</dbReference>
<evidence type="ECO:0000313" key="1">
    <source>
        <dbReference type="EMBL" id="MEI5909368.1"/>
    </source>
</evidence>